<sequence>MAVMPVMLCSTEWTVGPAGRTGCTSTAVTRTRASGRTGSSIRTNPPCSLWNRVTEPRDGAYVETGRAAGDEELVLTVPFPIAITSSALVTR</sequence>
<dbReference type="EMBL" id="BAAAZO010000001">
    <property type="protein sequence ID" value="GAA3592345.1"/>
    <property type="molecule type" value="Genomic_DNA"/>
</dbReference>
<protein>
    <recommendedName>
        <fullName evidence="4">Secreted protein</fullName>
    </recommendedName>
</protein>
<gene>
    <name evidence="2" type="ORF">GCM10022223_03750</name>
</gene>
<organism evidence="2 3">
    <name type="scientific">Kineosporia mesophila</name>
    <dbReference type="NCBI Taxonomy" id="566012"/>
    <lineage>
        <taxon>Bacteria</taxon>
        <taxon>Bacillati</taxon>
        <taxon>Actinomycetota</taxon>
        <taxon>Actinomycetes</taxon>
        <taxon>Kineosporiales</taxon>
        <taxon>Kineosporiaceae</taxon>
        <taxon>Kineosporia</taxon>
    </lineage>
</organism>
<evidence type="ECO:0000313" key="2">
    <source>
        <dbReference type="EMBL" id="GAA3592345.1"/>
    </source>
</evidence>
<dbReference type="Proteomes" id="UP001501074">
    <property type="component" value="Unassembled WGS sequence"/>
</dbReference>
<evidence type="ECO:0000256" key="1">
    <source>
        <dbReference type="SAM" id="MobiDB-lite"/>
    </source>
</evidence>
<comment type="caution">
    <text evidence="2">The sequence shown here is derived from an EMBL/GenBank/DDBJ whole genome shotgun (WGS) entry which is preliminary data.</text>
</comment>
<name>A0ABP6YX62_9ACTN</name>
<reference evidence="3" key="1">
    <citation type="journal article" date="2019" name="Int. J. Syst. Evol. Microbiol.">
        <title>The Global Catalogue of Microorganisms (GCM) 10K type strain sequencing project: providing services to taxonomists for standard genome sequencing and annotation.</title>
        <authorList>
            <consortium name="The Broad Institute Genomics Platform"/>
            <consortium name="The Broad Institute Genome Sequencing Center for Infectious Disease"/>
            <person name="Wu L."/>
            <person name="Ma J."/>
        </authorList>
    </citation>
    <scope>NUCLEOTIDE SEQUENCE [LARGE SCALE GENOMIC DNA]</scope>
    <source>
        <strain evidence="3">JCM 16902</strain>
    </source>
</reference>
<proteinExistence type="predicted"/>
<evidence type="ECO:0008006" key="4">
    <source>
        <dbReference type="Google" id="ProtNLM"/>
    </source>
</evidence>
<accession>A0ABP6YX62</accession>
<keyword evidence="3" id="KW-1185">Reference proteome</keyword>
<feature type="compositionally biased region" description="Polar residues" evidence="1">
    <location>
        <begin position="22"/>
        <end position="46"/>
    </location>
</feature>
<feature type="region of interest" description="Disordered" evidence="1">
    <location>
        <begin position="22"/>
        <end position="49"/>
    </location>
</feature>
<evidence type="ECO:0000313" key="3">
    <source>
        <dbReference type="Proteomes" id="UP001501074"/>
    </source>
</evidence>